<sequence length="315" mass="35505">MSFSGMVKEELSRQVGKGLHCQIAETAALLCACGKITPEGLLRFQTENEAVLRKYFTLLEKTFNIKKEISVRENSYLKKGSVYFIELSDPGQIQAVLQRTKLAREGENGETLYLCNALVIQQSCCKRAFVRGAFLASGSISDPRKGYHFEIVCQDEKKAKQLQEIIRSFQIDAKIVLRKKSYVVYVKEGAQIVDMLAVMEANVALMDLENIRILKEMRNTVNRKVNCETANINKTVNAAVKQMEDIKLIQQTIGFESLNEGLSQIAQLRLQYPEATLKELGLMLVPQVGKSGVNHRLRKLSEIADGLRDDKEELL</sequence>
<evidence type="ECO:0000256" key="3">
    <source>
        <dbReference type="ARBA" id="ARBA00023306"/>
    </source>
</evidence>
<comment type="similarity">
    <text evidence="4">Belongs to the WhiA family.</text>
</comment>
<reference evidence="8" key="2">
    <citation type="submission" date="2021-04" db="EMBL/GenBank/DDBJ databases">
        <authorList>
            <person name="Gilroy R."/>
        </authorList>
    </citation>
    <scope>NUCLEOTIDE SEQUENCE</scope>
    <source>
        <strain evidence="8">14324</strain>
    </source>
</reference>
<dbReference type="InterPro" id="IPR039518">
    <property type="entry name" value="WhiA_LAGLIDADG_dom"/>
</dbReference>
<dbReference type="Pfam" id="PF14527">
    <property type="entry name" value="LAGLIDADG_WhiA"/>
    <property type="match status" value="1"/>
</dbReference>
<dbReference type="HAMAP" id="MF_01420">
    <property type="entry name" value="HTH_type_WhiA"/>
    <property type="match status" value="1"/>
</dbReference>
<evidence type="ECO:0000259" key="6">
    <source>
        <dbReference type="Pfam" id="PF10298"/>
    </source>
</evidence>
<protein>
    <recommendedName>
        <fullName evidence="4">Probable cell division protein WhiA</fullName>
    </recommendedName>
</protein>
<dbReference type="AlphaFoldDB" id="A0A9D2DRC3"/>
<dbReference type="InterPro" id="IPR018478">
    <property type="entry name" value="Sporu_reg_WhiA_N_dom"/>
</dbReference>
<dbReference type="NCBIfam" id="TIGR00647">
    <property type="entry name" value="DNA_bind_WhiA"/>
    <property type="match status" value="1"/>
</dbReference>
<dbReference type="GO" id="GO:0043937">
    <property type="term" value="P:regulation of sporulation"/>
    <property type="evidence" value="ECO:0007669"/>
    <property type="project" value="InterPro"/>
</dbReference>
<reference evidence="8" key="1">
    <citation type="journal article" date="2021" name="PeerJ">
        <title>Extensive microbial diversity within the chicken gut microbiome revealed by metagenomics and culture.</title>
        <authorList>
            <person name="Gilroy R."/>
            <person name="Ravi A."/>
            <person name="Getino M."/>
            <person name="Pursley I."/>
            <person name="Horton D.L."/>
            <person name="Alikhan N.F."/>
            <person name="Baker D."/>
            <person name="Gharbi K."/>
            <person name="Hall N."/>
            <person name="Watson M."/>
            <person name="Adriaenssens E.M."/>
            <person name="Foster-Nyarko E."/>
            <person name="Jarju S."/>
            <person name="Secka A."/>
            <person name="Antonio M."/>
            <person name="Oren A."/>
            <person name="Chaudhuri R.R."/>
            <person name="La Ragione R."/>
            <person name="Hildebrand F."/>
            <person name="Pallen M.J."/>
        </authorList>
    </citation>
    <scope>NUCLEOTIDE SEQUENCE</scope>
    <source>
        <strain evidence="8">14324</strain>
    </source>
</reference>
<feature type="domain" description="Sporulation transcription regulator WhiA N-terminal" evidence="6">
    <location>
        <begin position="20"/>
        <end position="102"/>
    </location>
</feature>
<organism evidence="8 9">
    <name type="scientific">Candidatus Blautia faecigallinarum</name>
    <dbReference type="NCBI Taxonomy" id="2838488"/>
    <lineage>
        <taxon>Bacteria</taxon>
        <taxon>Bacillati</taxon>
        <taxon>Bacillota</taxon>
        <taxon>Clostridia</taxon>
        <taxon>Lachnospirales</taxon>
        <taxon>Lachnospiraceae</taxon>
        <taxon>Blautia</taxon>
    </lineage>
</organism>
<evidence type="ECO:0000256" key="2">
    <source>
        <dbReference type="ARBA" id="ARBA00023125"/>
    </source>
</evidence>
<keyword evidence="1 4" id="KW-0132">Cell division</keyword>
<dbReference type="EMBL" id="DXBU01000041">
    <property type="protein sequence ID" value="HIZ21787.1"/>
    <property type="molecule type" value="Genomic_DNA"/>
</dbReference>
<keyword evidence="2 4" id="KW-0238">DNA-binding</keyword>
<evidence type="ECO:0000256" key="4">
    <source>
        <dbReference type="HAMAP-Rule" id="MF_01420"/>
    </source>
</evidence>
<evidence type="ECO:0000259" key="7">
    <source>
        <dbReference type="Pfam" id="PF14527"/>
    </source>
</evidence>
<evidence type="ECO:0000259" key="5">
    <source>
        <dbReference type="Pfam" id="PF02650"/>
    </source>
</evidence>
<feature type="domain" description="WhiA LAGLIDADG-like" evidence="7">
    <location>
        <begin position="127"/>
        <end position="218"/>
    </location>
</feature>
<name>A0A9D2DRC3_9FIRM</name>
<evidence type="ECO:0000313" key="9">
    <source>
        <dbReference type="Proteomes" id="UP000824041"/>
    </source>
</evidence>
<dbReference type="InterPro" id="IPR003802">
    <property type="entry name" value="Sporulation_regulator_WhiA"/>
</dbReference>
<dbReference type="InterPro" id="IPR023054">
    <property type="entry name" value="Sporulation_regulator_WhiA_C"/>
</dbReference>
<dbReference type="PANTHER" id="PTHR37307">
    <property type="entry name" value="CELL DIVISION PROTEIN WHIA-RELATED"/>
    <property type="match status" value="1"/>
</dbReference>
<dbReference type="InterPro" id="IPR027434">
    <property type="entry name" value="Homing_endonucl"/>
</dbReference>
<dbReference type="GO" id="GO:0051301">
    <property type="term" value="P:cell division"/>
    <property type="evidence" value="ECO:0007669"/>
    <property type="project" value="UniProtKB-UniRule"/>
</dbReference>
<dbReference type="Proteomes" id="UP000824041">
    <property type="component" value="Unassembled WGS sequence"/>
</dbReference>
<evidence type="ECO:0000256" key="1">
    <source>
        <dbReference type="ARBA" id="ARBA00022618"/>
    </source>
</evidence>
<feature type="domain" description="Sporulation regulator WhiA C-terminal" evidence="5">
    <location>
        <begin position="221"/>
        <end position="304"/>
    </location>
</feature>
<comment type="function">
    <text evidence="4">Involved in cell division and chromosome segregation.</text>
</comment>
<dbReference type="Gene3D" id="3.10.28.10">
    <property type="entry name" value="Homing endonucleases"/>
    <property type="match status" value="1"/>
</dbReference>
<gene>
    <name evidence="4 8" type="primary">whiA</name>
    <name evidence="8" type="ORF">IAA21_03185</name>
</gene>
<evidence type="ECO:0000313" key="8">
    <source>
        <dbReference type="EMBL" id="HIZ21787.1"/>
    </source>
</evidence>
<dbReference type="SUPFAM" id="SSF55608">
    <property type="entry name" value="Homing endonucleases"/>
    <property type="match status" value="1"/>
</dbReference>
<proteinExistence type="inferred from homology"/>
<accession>A0A9D2DRC3</accession>
<dbReference type="PANTHER" id="PTHR37307:SF1">
    <property type="entry name" value="CELL DIVISION PROTEIN WHIA-RELATED"/>
    <property type="match status" value="1"/>
</dbReference>
<dbReference type="Pfam" id="PF10298">
    <property type="entry name" value="WhiA_N"/>
    <property type="match status" value="1"/>
</dbReference>
<comment type="caution">
    <text evidence="8">The sequence shown here is derived from an EMBL/GenBank/DDBJ whole genome shotgun (WGS) entry which is preliminary data.</text>
</comment>
<dbReference type="Pfam" id="PF02650">
    <property type="entry name" value="HTH_WhiA"/>
    <property type="match status" value="1"/>
</dbReference>
<keyword evidence="3 4" id="KW-0131">Cell cycle</keyword>
<dbReference type="GO" id="GO:0003677">
    <property type="term" value="F:DNA binding"/>
    <property type="evidence" value="ECO:0007669"/>
    <property type="project" value="UniProtKB-UniRule"/>
</dbReference>